<organism evidence="1 2">
    <name type="scientific">Colletotrichum lupini</name>
    <dbReference type="NCBI Taxonomy" id="145971"/>
    <lineage>
        <taxon>Eukaryota</taxon>
        <taxon>Fungi</taxon>
        <taxon>Dikarya</taxon>
        <taxon>Ascomycota</taxon>
        <taxon>Pezizomycotina</taxon>
        <taxon>Sordariomycetes</taxon>
        <taxon>Hypocreomycetidae</taxon>
        <taxon>Glomerellales</taxon>
        <taxon>Glomerellaceae</taxon>
        <taxon>Colletotrichum</taxon>
        <taxon>Colletotrichum acutatum species complex</taxon>
    </lineage>
</organism>
<accession>A0A9Q8SCL0</accession>
<reference evidence="1" key="1">
    <citation type="journal article" date="2021" name="Mol. Plant Microbe Interact.">
        <title>Complete Genome Sequence of the Plant-Pathogenic Fungus Colletotrichum lupini.</title>
        <authorList>
            <person name="Baroncelli R."/>
            <person name="Pensec F."/>
            <person name="Da Lio D."/>
            <person name="Boufleur T."/>
            <person name="Vicente I."/>
            <person name="Sarrocco S."/>
            <person name="Picot A."/>
            <person name="Baraldi E."/>
            <person name="Sukno S."/>
            <person name="Thon M."/>
            <person name="Le Floch G."/>
        </authorList>
    </citation>
    <scope>NUCLEOTIDE SEQUENCE</scope>
    <source>
        <strain evidence="1">IMI 504893</strain>
    </source>
</reference>
<dbReference type="AlphaFoldDB" id="A0A9Q8SCL0"/>
<evidence type="ECO:0000313" key="2">
    <source>
        <dbReference type="Proteomes" id="UP000830671"/>
    </source>
</evidence>
<dbReference type="Proteomes" id="UP000830671">
    <property type="component" value="Chromosome 1"/>
</dbReference>
<sequence length="319" mass="35350">MKLQTNQDDCQLAFQIVTVFSCGLSDNEADNVVNVNFASPTAAAGTLHIVPHESRVRQLNTRGQMATSKANSAIEAQSFCAIANNHRIAPPPHLATARLVPRVLYVRNLMIRSNGNTTSIAHFAVGRAHEVIPYHPTSRRKVQKSHGLDSAFFMILYRSGEEEMWLPNVIPPASRDPVQSSDVSFLVERLFYSVTIITTNTSWRSPKSGVCPLTFDVRLLITISHLSHHGYDEDVREKLEGILAKGPNTQRMEPHDQKLGNINPSASLPAIPILRLSLPPVLSCASSLFFKTIKKGKDGYPHNPAFFFRPRLPPSRSAE</sequence>
<proteinExistence type="predicted"/>
<gene>
    <name evidence="1" type="ORF">CLUP02_01551</name>
</gene>
<dbReference type="EMBL" id="CP019471">
    <property type="protein sequence ID" value="UQC74899.1"/>
    <property type="molecule type" value="Genomic_DNA"/>
</dbReference>
<evidence type="ECO:0000313" key="1">
    <source>
        <dbReference type="EMBL" id="UQC74899.1"/>
    </source>
</evidence>
<dbReference type="RefSeq" id="XP_049136548.1">
    <property type="nucleotide sequence ID" value="XM_049280591.1"/>
</dbReference>
<keyword evidence="2" id="KW-1185">Reference proteome</keyword>
<dbReference type="PROSITE" id="PS51257">
    <property type="entry name" value="PROKAR_LIPOPROTEIN"/>
    <property type="match status" value="1"/>
</dbReference>
<dbReference type="KEGG" id="clup:CLUP02_01551"/>
<dbReference type="GeneID" id="73335601"/>
<name>A0A9Q8SCL0_9PEZI</name>
<protein>
    <submittedName>
        <fullName evidence="1">Uncharacterized protein</fullName>
    </submittedName>
</protein>